<sequence length="140" mass="15098">MKRWLSLVLLLVVALLVVWAGYQGYARLRALEGQVAALESRVEAQEQALKALGDRVGKLEQEVFNAPSPPLSLPEVPKAPSAPAWPYAVGVVVAAVLLFFLLQLLRSNRGKEGAEGQGSPGQENLEASRMENEGAPPKKE</sequence>
<comment type="caution">
    <text evidence="4">The sequence shown here is derived from an EMBL/GenBank/DDBJ whole genome shotgun (WGS) entry which is preliminary data.</text>
</comment>
<gene>
    <name evidence="4" type="ORF">AN926_09825</name>
</gene>
<feature type="region of interest" description="Disordered" evidence="2">
    <location>
        <begin position="110"/>
        <end position="140"/>
    </location>
</feature>
<dbReference type="AlphaFoldDB" id="A0A0N0ZN13"/>
<keyword evidence="3" id="KW-0812">Transmembrane</keyword>
<reference evidence="4 5" key="1">
    <citation type="submission" date="2015-09" db="EMBL/GenBank/DDBJ databases">
        <title>Draft genome sequence of Thermus scotoductus strain K1 isolated from a geothermal spring in Nagorno-Karabakh, Armenia.</title>
        <authorList>
            <person name="Saghatelyan A."/>
            <person name="Poghosyan L."/>
            <person name="Panosyan H."/>
            <person name="Birkeland N.-K."/>
        </authorList>
    </citation>
    <scope>NUCLEOTIDE SEQUENCE [LARGE SCALE GENOMIC DNA]</scope>
    <source>
        <strain evidence="4 5">K1</strain>
    </source>
</reference>
<keyword evidence="1" id="KW-0175">Coiled coil</keyword>
<feature type="compositionally biased region" description="Basic and acidic residues" evidence="2">
    <location>
        <begin position="126"/>
        <end position="140"/>
    </location>
</feature>
<organism evidence="4 5">
    <name type="scientific">Thermus scotoductus</name>
    <dbReference type="NCBI Taxonomy" id="37636"/>
    <lineage>
        <taxon>Bacteria</taxon>
        <taxon>Thermotogati</taxon>
        <taxon>Deinococcota</taxon>
        <taxon>Deinococci</taxon>
        <taxon>Thermales</taxon>
        <taxon>Thermaceae</taxon>
        <taxon>Thermus</taxon>
    </lineage>
</organism>
<dbReference type="EMBL" id="LJJR01000034">
    <property type="protein sequence ID" value="KPD26989.1"/>
    <property type="molecule type" value="Genomic_DNA"/>
</dbReference>
<accession>A0A0N0ZN13</accession>
<dbReference type="PATRIC" id="fig|37636.3.peg.1224"/>
<evidence type="ECO:0000256" key="1">
    <source>
        <dbReference type="SAM" id="Coils"/>
    </source>
</evidence>
<feature type="coiled-coil region" evidence="1">
    <location>
        <begin position="28"/>
        <end position="62"/>
    </location>
</feature>
<dbReference type="Proteomes" id="UP000053099">
    <property type="component" value="Unassembled WGS sequence"/>
</dbReference>
<evidence type="ECO:0000313" key="5">
    <source>
        <dbReference type="Proteomes" id="UP000053099"/>
    </source>
</evidence>
<proteinExistence type="predicted"/>
<evidence type="ECO:0000256" key="2">
    <source>
        <dbReference type="SAM" id="MobiDB-lite"/>
    </source>
</evidence>
<keyword evidence="3" id="KW-0472">Membrane</keyword>
<dbReference type="Gene3D" id="1.20.5.340">
    <property type="match status" value="1"/>
</dbReference>
<evidence type="ECO:0000256" key="3">
    <source>
        <dbReference type="SAM" id="Phobius"/>
    </source>
</evidence>
<name>A0A0N0ZN13_THESC</name>
<evidence type="ECO:0000313" key="4">
    <source>
        <dbReference type="EMBL" id="KPD26989.1"/>
    </source>
</evidence>
<keyword evidence="3" id="KW-1133">Transmembrane helix</keyword>
<feature type="transmembrane region" description="Helical" evidence="3">
    <location>
        <begin position="84"/>
        <end position="102"/>
    </location>
</feature>
<protein>
    <submittedName>
        <fullName evidence="4">Uncharacterized protein</fullName>
    </submittedName>
</protein>